<reference evidence="3 4" key="1">
    <citation type="submission" date="2016-11" db="EMBL/GenBank/DDBJ databases">
        <authorList>
            <person name="Jaros S."/>
            <person name="Januszkiewicz K."/>
            <person name="Wedrychowicz H."/>
        </authorList>
    </citation>
    <scope>NUCLEOTIDE SEQUENCE [LARGE SCALE GENOMIC DNA]</scope>
    <source>
        <strain evidence="3 4">DSM 15692</strain>
    </source>
</reference>
<dbReference type="STRING" id="1121025.SAMN02745249_00022"/>
<protein>
    <submittedName>
        <fullName evidence="3">Trk system potassium uptake protein TrkA</fullName>
    </submittedName>
</protein>
<dbReference type="Gene3D" id="3.30.70.1450">
    <property type="entry name" value="Regulator of K+ conductance, C-terminal domain"/>
    <property type="match status" value="1"/>
</dbReference>
<dbReference type="Proteomes" id="UP000184128">
    <property type="component" value="Unassembled WGS sequence"/>
</dbReference>
<dbReference type="GO" id="GO:0006813">
    <property type="term" value="P:potassium ion transport"/>
    <property type="evidence" value="ECO:0007669"/>
    <property type="project" value="InterPro"/>
</dbReference>
<evidence type="ECO:0000259" key="1">
    <source>
        <dbReference type="PROSITE" id="PS51201"/>
    </source>
</evidence>
<dbReference type="PROSITE" id="PS51201">
    <property type="entry name" value="RCK_N"/>
    <property type="match status" value="1"/>
</dbReference>
<proteinExistence type="predicted"/>
<dbReference type="InterPro" id="IPR050721">
    <property type="entry name" value="Trk_Ktr_HKT_K-transport"/>
</dbReference>
<dbReference type="PANTHER" id="PTHR43833">
    <property type="entry name" value="POTASSIUM CHANNEL PROTEIN 2-RELATED-RELATED"/>
    <property type="match status" value="1"/>
</dbReference>
<dbReference type="OrthoDB" id="9776294at2"/>
<feature type="domain" description="RCK N-terminal" evidence="1">
    <location>
        <begin position="1"/>
        <end position="120"/>
    </location>
</feature>
<evidence type="ECO:0000313" key="3">
    <source>
        <dbReference type="EMBL" id="SHE27280.1"/>
    </source>
</evidence>
<evidence type="ECO:0000313" key="4">
    <source>
        <dbReference type="Proteomes" id="UP000184128"/>
    </source>
</evidence>
<dbReference type="GO" id="GO:0008324">
    <property type="term" value="F:monoatomic cation transmembrane transporter activity"/>
    <property type="evidence" value="ECO:0007669"/>
    <property type="project" value="InterPro"/>
</dbReference>
<dbReference type="PROSITE" id="PS51202">
    <property type="entry name" value="RCK_C"/>
    <property type="match status" value="1"/>
</dbReference>
<dbReference type="InterPro" id="IPR006037">
    <property type="entry name" value="RCK_C"/>
</dbReference>
<dbReference type="InterPro" id="IPR003148">
    <property type="entry name" value="RCK_N"/>
</dbReference>
<dbReference type="Pfam" id="PF02080">
    <property type="entry name" value="TrkA_C"/>
    <property type="match status" value="1"/>
</dbReference>
<feature type="domain" description="RCK C-terminal" evidence="2">
    <location>
        <begin position="136"/>
        <end position="218"/>
    </location>
</feature>
<dbReference type="InterPro" id="IPR036291">
    <property type="entry name" value="NAD(P)-bd_dom_sf"/>
</dbReference>
<dbReference type="EMBL" id="FQUF01000002">
    <property type="protein sequence ID" value="SHE27280.1"/>
    <property type="molecule type" value="Genomic_DNA"/>
</dbReference>
<dbReference type="SUPFAM" id="SSF116726">
    <property type="entry name" value="TrkA C-terminal domain-like"/>
    <property type="match status" value="1"/>
</dbReference>
<keyword evidence="4" id="KW-1185">Reference proteome</keyword>
<accession>A0A1M4S541</accession>
<organism evidence="3 4">
    <name type="scientific">Atopostipes suicloacalis DSM 15692</name>
    <dbReference type="NCBI Taxonomy" id="1121025"/>
    <lineage>
        <taxon>Bacteria</taxon>
        <taxon>Bacillati</taxon>
        <taxon>Bacillota</taxon>
        <taxon>Bacilli</taxon>
        <taxon>Lactobacillales</taxon>
        <taxon>Carnobacteriaceae</taxon>
        <taxon>Atopostipes</taxon>
    </lineage>
</organism>
<dbReference type="Pfam" id="PF02254">
    <property type="entry name" value="TrkA_N"/>
    <property type="match status" value="1"/>
</dbReference>
<dbReference type="InterPro" id="IPR036721">
    <property type="entry name" value="RCK_C_sf"/>
</dbReference>
<gene>
    <name evidence="3" type="ORF">SAMN02745249_00022</name>
</gene>
<dbReference type="SUPFAM" id="SSF51735">
    <property type="entry name" value="NAD(P)-binding Rossmann-fold domains"/>
    <property type="match status" value="1"/>
</dbReference>
<evidence type="ECO:0000259" key="2">
    <source>
        <dbReference type="PROSITE" id="PS51202"/>
    </source>
</evidence>
<dbReference type="PANTHER" id="PTHR43833:SF7">
    <property type="entry name" value="KTR SYSTEM POTASSIUM UPTAKE PROTEIN C"/>
    <property type="match status" value="1"/>
</dbReference>
<dbReference type="RefSeq" id="WP_073294338.1">
    <property type="nucleotide sequence ID" value="NZ_FQUF01000002.1"/>
</dbReference>
<name>A0A1M4S541_9LACT</name>
<dbReference type="AlphaFoldDB" id="A0A1M4S541"/>
<dbReference type="Gene3D" id="3.40.50.720">
    <property type="entry name" value="NAD(P)-binding Rossmann-like Domain"/>
    <property type="match status" value="1"/>
</dbReference>
<sequence>MSVSTIGVLGLGLFGSAVARTLAENNVDVIAIDKNMDHVEEVLDEVPVAVQGDFTKMDHLMEAGFADCDEVIIATAEKLEDSIIAILNLKKLGVNKITAKTKNQDYQEVLLKVGATRVILPEVEIGVQLGIMLANPTVHELLKLDNHYNVVEFPYHPTWVGKSIVDIDFRNQYQTNIIAIQPAKTNEFTIEFGPDYIVSKGDIFLGVTTDDSVKKLVN</sequence>